<name>A0A1I4C358_9GAMM</name>
<comment type="function">
    <text evidence="8 10">Plays an essential role in the initiation and regulation of chromosomal replication. ATP-DnaA binds to the origin of replication (oriC) to initiate formation of the DNA replication initiation complex once per cell cycle. Binds the DnaA box (a 9 base pair repeat at the origin) and separates the double-stranded (ds)DNA. Forms a right-handed helical filament on oriC DNA; dsDNA binds to the exterior of the filament while single-stranded (ss)DNA is stabiized in the filament's interior. The ATP-DnaA-oriC complex binds and stabilizes one strand of the AT-rich DNA unwinding element (DUE), permitting loading of DNA polymerase. After initiation quickly degrades to an ADP-DnaA complex that is not apt for DNA replication. Binds acidic phospholipids.</text>
</comment>
<dbReference type="PANTHER" id="PTHR30050:SF2">
    <property type="entry name" value="CHROMOSOMAL REPLICATION INITIATOR PROTEIN DNAA"/>
    <property type="match status" value="1"/>
</dbReference>
<keyword evidence="2 8" id="KW-0963">Cytoplasm</keyword>
<keyword evidence="5 8" id="KW-0067">ATP-binding</keyword>
<keyword evidence="6 8" id="KW-0446">Lipid-binding</keyword>
<dbReference type="Pfam" id="PF11638">
    <property type="entry name" value="DnaA_N"/>
    <property type="match status" value="1"/>
</dbReference>
<dbReference type="Pfam" id="PF00308">
    <property type="entry name" value="Bac_DnaA"/>
    <property type="match status" value="1"/>
</dbReference>
<feature type="region of interest" description="Disordered" evidence="12">
    <location>
        <begin position="87"/>
        <end position="112"/>
    </location>
</feature>
<reference evidence="15 16" key="1">
    <citation type="submission" date="2016-10" db="EMBL/GenBank/DDBJ databases">
        <authorList>
            <person name="Varghese N."/>
            <person name="Submissions S."/>
        </authorList>
    </citation>
    <scope>NUCLEOTIDE SEQUENCE [LARGE SCALE GENOMIC DNA]</scope>
    <source>
        <strain evidence="15 16">YR512</strain>
    </source>
</reference>
<evidence type="ECO:0000256" key="2">
    <source>
        <dbReference type="ARBA" id="ARBA00022490"/>
    </source>
</evidence>
<keyword evidence="16" id="KW-1185">Reference proteome</keyword>
<keyword evidence="4 8" id="KW-0547">Nucleotide-binding</keyword>
<organism evidence="15 16">
    <name type="scientific">Candidatus Pantoea symbiotica</name>
    <dbReference type="NCBI Taxonomy" id="1884370"/>
    <lineage>
        <taxon>Bacteria</taxon>
        <taxon>Pseudomonadati</taxon>
        <taxon>Pseudomonadota</taxon>
        <taxon>Gammaproteobacteria</taxon>
        <taxon>Enterobacterales</taxon>
        <taxon>Erwiniaceae</taxon>
        <taxon>Pantoea</taxon>
    </lineage>
</organism>
<feature type="domain" description="Chromosomal replication initiator DnaA C-terminal" evidence="14">
    <location>
        <begin position="376"/>
        <end position="445"/>
    </location>
</feature>
<dbReference type="InterPro" id="IPR003593">
    <property type="entry name" value="AAA+_ATPase"/>
</dbReference>
<evidence type="ECO:0000256" key="4">
    <source>
        <dbReference type="ARBA" id="ARBA00022741"/>
    </source>
</evidence>
<evidence type="ECO:0000313" key="15">
    <source>
        <dbReference type="EMBL" id="SFK74769.1"/>
    </source>
</evidence>
<dbReference type="NCBIfam" id="TIGR00362">
    <property type="entry name" value="DnaA"/>
    <property type="match status" value="1"/>
</dbReference>
<dbReference type="PANTHER" id="PTHR30050">
    <property type="entry name" value="CHROMOSOMAL REPLICATION INITIATOR PROTEIN DNAA"/>
    <property type="match status" value="1"/>
</dbReference>
<dbReference type="Gene3D" id="1.10.8.60">
    <property type="match status" value="1"/>
</dbReference>
<dbReference type="SUPFAM" id="SSF52540">
    <property type="entry name" value="P-loop containing nucleoside triphosphate hydrolases"/>
    <property type="match status" value="1"/>
</dbReference>
<dbReference type="Gene3D" id="3.40.50.300">
    <property type="entry name" value="P-loop containing nucleotide triphosphate hydrolases"/>
    <property type="match status" value="1"/>
</dbReference>
<evidence type="ECO:0000256" key="11">
    <source>
        <dbReference type="RuleBase" id="RU004227"/>
    </source>
</evidence>
<evidence type="ECO:0000256" key="7">
    <source>
        <dbReference type="ARBA" id="ARBA00023125"/>
    </source>
</evidence>
<comment type="subcellular location">
    <subcellularLocation>
        <location evidence="8">Cytoplasm</location>
    </subcellularLocation>
</comment>
<dbReference type="SMART" id="SM00760">
    <property type="entry name" value="Bac_DnaA_C"/>
    <property type="match status" value="1"/>
</dbReference>
<feature type="region of interest" description="Domain IV, binds dsDNA" evidence="8">
    <location>
        <begin position="349"/>
        <end position="468"/>
    </location>
</feature>
<evidence type="ECO:0000256" key="1">
    <source>
        <dbReference type="ARBA" id="ARBA00006583"/>
    </source>
</evidence>
<dbReference type="PROSITE" id="PS01008">
    <property type="entry name" value="DNAA"/>
    <property type="match status" value="1"/>
</dbReference>
<comment type="caution">
    <text evidence="15">The sequence shown here is derived from an EMBL/GenBank/DDBJ whole genome shotgun (WGS) entry which is preliminary data.</text>
</comment>
<evidence type="ECO:0000256" key="3">
    <source>
        <dbReference type="ARBA" id="ARBA00022705"/>
    </source>
</evidence>
<dbReference type="InterPro" id="IPR027417">
    <property type="entry name" value="P-loop_NTPase"/>
</dbReference>
<feature type="binding site" evidence="8">
    <location>
        <position position="178"/>
    </location>
    <ligand>
        <name>ATP</name>
        <dbReference type="ChEBI" id="CHEBI:30616"/>
    </ligand>
</feature>
<accession>A0A1I4C358</accession>
<comment type="domain">
    <text evidence="8">Domain I is involved in oligomerization and binding regulators, domain II is flexibile and of varying length in different bacteria, domain III forms the AAA+ region, while domain IV binds dsDNA.</text>
</comment>
<feature type="binding site" evidence="8">
    <location>
        <position position="176"/>
    </location>
    <ligand>
        <name>ATP</name>
        <dbReference type="ChEBI" id="CHEBI:30616"/>
    </ligand>
</feature>
<dbReference type="Gene3D" id="3.30.300.180">
    <property type="match status" value="1"/>
</dbReference>
<dbReference type="InterPro" id="IPR018312">
    <property type="entry name" value="Chromosome_initiator_DnaA_CS"/>
</dbReference>
<comment type="caution">
    <text evidence="8">Lacks conserved residue(s) required for the propagation of feature annotation.</text>
</comment>
<dbReference type="RefSeq" id="WP_008105301.1">
    <property type="nucleotide sequence ID" value="NZ_FOSD01000009.1"/>
</dbReference>
<evidence type="ECO:0000256" key="8">
    <source>
        <dbReference type="HAMAP-Rule" id="MF_00377"/>
    </source>
</evidence>
<dbReference type="CDD" id="cd00009">
    <property type="entry name" value="AAA"/>
    <property type="match status" value="1"/>
</dbReference>
<feature type="binding site" evidence="8">
    <location>
        <position position="180"/>
    </location>
    <ligand>
        <name>ATP</name>
        <dbReference type="ChEBI" id="CHEBI:30616"/>
    </ligand>
</feature>
<evidence type="ECO:0000256" key="9">
    <source>
        <dbReference type="NCBIfam" id="TIGR00362"/>
    </source>
</evidence>
<evidence type="ECO:0000259" key="14">
    <source>
        <dbReference type="SMART" id="SM00760"/>
    </source>
</evidence>
<evidence type="ECO:0000256" key="5">
    <source>
        <dbReference type="ARBA" id="ARBA00022840"/>
    </source>
</evidence>
<dbReference type="Gene3D" id="1.10.1750.10">
    <property type="match status" value="1"/>
</dbReference>
<dbReference type="InterPro" id="IPR038454">
    <property type="entry name" value="DnaA_N_sf"/>
</dbReference>
<feature type="region of interest" description="Domain III, AAA+ region" evidence="8">
    <location>
        <begin position="132"/>
        <end position="348"/>
    </location>
</feature>
<evidence type="ECO:0000256" key="10">
    <source>
        <dbReference type="RuleBase" id="RU000577"/>
    </source>
</evidence>
<dbReference type="InterPro" id="IPR010921">
    <property type="entry name" value="Trp_repressor/repl_initiator"/>
</dbReference>
<evidence type="ECO:0000313" key="16">
    <source>
        <dbReference type="Proteomes" id="UP000198841"/>
    </source>
</evidence>
<dbReference type="InterPro" id="IPR024633">
    <property type="entry name" value="DnaA_N_dom"/>
</dbReference>
<proteinExistence type="inferred from homology"/>
<feature type="region of interest" description="Domain I, interacts with DnaA modulators" evidence="8">
    <location>
        <begin position="1"/>
        <end position="94"/>
    </location>
</feature>
<protein>
    <recommendedName>
        <fullName evidence="8 9">Chromosomal replication initiator protein DnaA</fullName>
    </recommendedName>
</protein>
<feature type="binding site" evidence="8">
    <location>
        <position position="179"/>
    </location>
    <ligand>
        <name>ATP</name>
        <dbReference type="ChEBI" id="CHEBI:30616"/>
    </ligand>
</feature>
<gene>
    <name evidence="8" type="primary">dnaA</name>
    <name evidence="15" type="ORF">SAMN05518863_109239</name>
</gene>
<feature type="domain" description="AAA+ ATPase" evidence="13">
    <location>
        <begin position="165"/>
        <end position="367"/>
    </location>
</feature>
<dbReference type="HAMAP" id="MF_00377">
    <property type="entry name" value="DnaA_bact"/>
    <property type="match status" value="1"/>
</dbReference>
<comment type="subunit">
    <text evidence="8">Oligomerizes as a right-handed, spiral filament on DNA at oriC.</text>
</comment>
<comment type="similarity">
    <text evidence="1 8 11">Belongs to the DnaA family.</text>
</comment>
<dbReference type="CDD" id="cd06571">
    <property type="entry name" value="Bac_DnaA_C"/>
    <property type="match status" value="1"/>
</dbReference>
<evidence type="ECO:0000256" key="12">
    <source>
        <dbReference type="SAM" id="MobiDB-lite"/>
    </source>
</evidence>
<dbReference type="SMART" id="SM00382">
    <property type="entry name" value="AAA"/>
    <property type="match status" value="1"/>
</dbReference>
<feature type="compositionally biased region" description="Polar residues" evidence="12">
    <location>
        <begin position="87"/>
        <end position="99"/>
    </location>
</feature>
<dbReference type="InterPro" id="IPR013159">
    <property type="entry name" value="DnaA_C"/>
</dbReference>
<dbReference type="Pfam" id="PF08299">
    <property type="entry name" value="Bac_DnaA_C"/>
    <property type="match status" value="1"/>
</dbReference>
<dbReference type="InterPro" id="IPR013317">
    <property type="entry name" value="DnaA_dom"/>
</dbReference>
<dbReference type="PRINTS" id="PR00051">
    <property type="entry name" value="DNAA"/>
</dbReference>
<dbReference type="EMBL" id="FOSD01000009">
    <property type="protein sequence ID" value="SFK74769.1"/>
    <property type="molecule type" value="Genomic_DNA"/>
</dbReference>
<dbReference type="InterPro" id="IPR001957">
    <property type="entry name" value="Chromosome_initiator_DnaA"/>
</dbReference>
<sequence>MSLTLWQQCLARLQDELPATEFSMWIRPLQAELNDNTLTLYAPNRFVLDWVRDKYLNSINGLLNEFCGANVPLLRFEVGTRPAAQVTTSQPAMATSSYSAPAPIENRPAPTQILRPSWDSVPAPADVTYRSNVNNRHNFDNFVEGKSNQLARAAARQVADNPGGAYNPLFLYGGTGLGKTHLLHAVGNGIIARKPNAKVVYMHSERFVQDMVKALQNNAIEEFKRYYRSVDALLIDDIQFFANKERSQEEFFHTFNALLEGNQQIILTSDRYPKEINGVEDRLKSRFGWGLTVAIEPPELETRVAILMKKADENDIRLPGEVAFFIAKRLRSNVRELEGALNRVIANANFTGRAITIDFVREALRDLLALQEKLVTIDNIQKTVAEYYKIKVADLLSKRRSRSVARPRQMAMAMAKELTNHSLPEIGDAFGGRDHTTVLHACRKIEQLREESHDIKEDFSNLIRTLSS</sequence>
<dbReference type="SUPFAM" id="SSF48295">
    <property type="entry name" value="TrpR-like"/>
    <property type="match status" value="1"/>
</dbReference>
<keyword evidence="7 8" id="KW-0238">DNA-binding</keyword>
<dbReference type="Proteomes" id="UP000198841">
    <property type="component" value="Unassembled WGS sequence"/>
</dbReference>
<keyword evidence="3 8" id="KW-0235">DNA replication</keyword>
<dbReference type="InterPro" id="IPR020591">
    <property type="entry name" value="Chromosome_initiator_DnaA-like"/>
</dbReference>
<evidence type="ECO:0000256" key="6">
    <source>
        <dbReference type="ARBA" id="ARBA00023121"/>
    </source>
</evidence>
<evidence type="ECO:0000259" key="13">
    <source>
        <dbReference type="SMART" id="SM00382"/>
    </source>
</evidence>